<evidence type="ECO:0000313" key="3">
    <source>
        <dbReference type="Proteomes" id="UP000236754"/>
    </source>
</evidence>
<sequence>MIVVTAPTGHIGSQVVEELLRQGEEVRVVVRDPDRLPAHVRERVEVVTGSHRDRAVVDAAFEGAESVFWLVPSDPRAESVYDAYVTFSIPAADALVRHGVRRVVTVSALGRGRQLYAGHVSGSLAMEDLIRSTGVDFRALAMPSFMDNTLWQVDALRKDGVLSGNLPADRRLPLTATRDIAAVASRLLLDRTWTGQDTLDVLGPEDLSANDMAAILTDVLGTPVRYERGDREEHRKHLIGYGMSEAMAASMIAMDVAKERGLDDGAARASEQTAPTTFRQWAEDVLKPAFDAK</sequence>
<dbReference type="RefSeq" id="WP_103883742.1">
    <property type="nucleotide sequence ID" value="NZ_FNVU01000001.1"/>
</dbReference>
<dbReference type="Pfam" id="PF05368">
    <property type="entry name" value="NmrA"/>
    <property type="match status" value="1"/>
</dbReference>
<dbReference type="SUPFAM" id="SSF51735">
    <property type="entry name" value="NAD(P)-binding Rossmann-fold domains"/>
    <property type="match status" value="1"/>
</dbReference>
<evidence type="ECO:0000259" key="1">
    <source>
        <dbReference type="Pfam" id="PF05368"/>
    </source>
</evidence>
<organism evidence="2 3">
    <name type="scientific">Actinacidiphila yanglinensis</name>
    <dbReference type="NCBI Taxonomy" id="310779"/>
    <lineage>
        <taxon>Bacteria</taxon>
        <taxon>Bacillati</taxon>
        <taxon>Actinomycetota</taxon>
        <taxon>Actinomycetes</taxon>
        <taxon>Kitasatosporales</taxon>
        <taxon>Streptomycetaceae</taxon>
        <taxon>Actinacidiphila</taxon>
    </lineage>
</organism>
<dbReference type="InterPro" id="IPR051604">
    <property type="entry name" value="Ergot_Alk_Oxidoreductase"/>
</dbReference>
<dbReference type="Gene3D" id="3.40.50.720">
    <property type="entry name" value="NAD(P)-binding Rossmann-like Domain"/>
    <property type="match status" value="1"/>
</dbReference>
<protein>
    <submittedName>
        <fullName evidence="2">Uncharacterized conserved protein YbjT, contains NAD(P)-binding and DUF2867 domains</fullName>
    </submittedName>
</protein>
<keyword evidence="3" id="KW-1185">Reference proteome</keyword>
<dbReference type="OrthoDB" id="4632815at2"/>
<dbReference type="Proteomes" id="UP000236754">
    <property type="component" value="Unassembled WGS sequence"/>
</dbReference>
<dbReference type="AlphaFoldDB" id="A0A1H5T290"/>
<reference evidence="2 3" key="1">
    <citation type="submission" date="2016-10" db="EMBL/GenBank/DDBJ databases">
        <authorList>
            <person name="de Groot N.N."/>
        </authorList>
    </citation>
    <scope>NUCLEOTIDE SEQUENCE [LARGE SCALE GENOMIC DNA]</scope>
    <source>
        <strain evidence="2 3">CGMCC 4.2023</strain>
    </source>
</reference>
<dbReference type="InterPro" id="IPR036291">
    <property type="entry name" value="NAD(P)-bd_dom_sf"/>
</dbReference>
<proteinExistence type="predicted"/>
<dbReference type="EMBL" id="FNVU01000001">
    <property type="protein sequence ID" value="SEF56268.1"/>
    <property type="molecule type" value="Genomic_DNA"/>
</dbReference>
<accession>A0A1H5T290</accession>
<name>A0A1H5T290_9ACTN</name>
<gene>
    <name evidence="2" type="ORF">SAMN05216223_101343</name>
</gene>
<dbReference type="Gene3D" id="3.90.25.10">
    <property type="entry name" value="UDP-galactose 4-epimerase, domain 1"/>
    <property type="match status" value="1"/>
</dbReference>
<feature type="domain" description="NmrA-like" evidence="1">
    <location>
        <begin position="2"/>
        <end position="280"/>
    </location>
</feature>
<dbReference type="PANTHER" id="PTHR43162">
    <property type="match status" value="1"/>
</dbReference>
<evidence type="ECO:0000313" key="2">
    <source>
        <dbReference type="EMBL" id="SEF56268.1"/>
    </source>
</evidence>
<dbReference type="PANTHER" id="PTHR43162:SF1">
    <property type="entry name" value="PRESTALK A DIFFERENTIATION PROTEIN A"/>
    <property type="match status" value="1"/>
</dbReference>
<dbReference type="InterPro" id="IPR008030">
    <property type="entry name" value="NmrA-like"/>
</dbReference>